<dbReference type="KEGG" id="eli:ELI_03980"/>
<evidence type="ECO:0000313" key="1">
    <source>
        <dbReference type="EMBL" id="ABC62888.1"/>
    </source>
</evidence>
<reference evidence="2" key="1">
    <citation type="journal article" date="2009" name="J. Bacteriol.">
        <title>Complete genome sequence of Erythrobacter litoralis HTCC2594.</title>
        <authorList>
            <person name="Oh H.M."/>
            <person name="Giovannoni S.J."/>
            <person name="Ferriera S."/>
            <person name="Johnson J."/>
            <person name="Cho J.C."/>
        </authorList>
    </citation>
    <scope>NUCLEOTIDE SEQUENCE [LARGE SCALE GENOMIC DNA]</scope>
    <source>
        <strain evidence="2">HTCC2594</strain>
    </source>
</reference>
<sequence length="92" mass="10027">MLFDILGRVADGRDFLGSIVGDFHAELFFEGHDEFHDVEAVCAQVIDKAGFLIDLVGLDAEMLDDNLLHAVSGIAHLGVPLLDGVCEYWLSP</sequence>
<organism evidence="1 2">
    <name type="scientific">Erythrobacter litoralis (strain HTCC2594)</name>
    <dbReference type="NCBI Taxonomy" id="314225"/>
    <lineage>
        <taxon>Bacteria</taxon>
        <taxon>Pseudomonadati</taxon>
        <taxon>Pseudomonadota</taxon>
        <taxon>Alphaproteobacteria</taxon>
        <taxon>Sphingomonadales</taxon>
        <taxon>Erythrobacteraceae</taxon>
        <taxon>Erythrobacter/Porphyrobacter group</taxon>
        <taxon>Erythrobacter</taxon>
    </lineage>
</organism>
<accession>Q2NBQ3</accession>
<dbReference type="HOGENOM" id="CLU_2478608_0_0_5"/>
<dbReference type="EMBL" id="CP000157">
    <property type="protein sequence ID" value="ABC62888.1"/>
    <property type="molecule type" value="Genomic_DNA"/>
</dbReference>
<keyword evidence="2" id="KW-1185">Reference proteome</keyword>
<dbReference type="STRING" id="314225.ELI_03980"/>
<name>Q2NBQ3_ERYLH</name>
<dbReference type="AlphaFoldDB" id="Q2NBQ3"/>
<gene>
    <name evidence="1" type="ordered locus">ELI_03980</name>
</gene>
<evidence type="ECO:0000313" key="2">
    <source>
        <dbReference type="Proteomes" id="UP000008808"/>
    </source>
</evidence>
<dbReference type="Proteomes" id="UP000008808">
    <property type="component" value="Chromosome"/>
</dbReference>
<protein>
    <submittedName>
        <fullName evidence="1">Acyl carrier protein</fullName>
    </submittedName>
</protein>
<proteinExistence type="predicted"/>